<proteinExistence type="predicted"/>
<evidence type="ECO:0000313" key="1">
    <source>
        <dbReference type="EMBL" id="GAF96640.1"/>
    </source>
</evidence>
<comment type="caution">
    <text evidence="1">The sequence shown here is derived from an EMBL/GenBank/DDBJ whole genome shotgun (WGS) entry which is preliminary data.</text>
</comment>
<protein>
    <submittedName>
        <fullName evidence="1">Uncharacterized protein</fullName>
    </submittedName>
</protein>
<reference evidence="1" key="1">
    <citation type="journal article" date="2014" name="Front. Microbiol.">
        <title>High frequency of phylogenetically diverse reductive dehalogenase-homologous genes in deep subseafloor sedimentary metagenomes.</title>
        <authorList>
            <person name="Kawai M."/>
            <person name="Futagami T."/>
            <person name="Toyoda A."/>
            <person name="Takaki Y."/>
            <person name="Nishi S."/>
            <person name="Hori S."/>
            <person name="Arai W."/>
            <person name="Tsubouchi T."/>
            <person name="Morono Y."/>
            <person name="Uchiyama I."/>
            <person name="Ito T."/>
            <person name="Fujiyama A."/>
            <person name="Inagaki F."/>
            <person name="Takami H."/>
        </authorList>
    </citation>
    <scope>NUCLEOTIDE SEQUENCE</scope>
    <source>
        <strain evidence="1">Expedition CK06-06</strain>
    </source>
</reference>
<accession>X0V7L8</accession>
<feature type="non-terminal residue" evidence="1">
    <location>
        <position position="1"/>
    </location>
</feature>
<organism evidence="1">
    <name type="scientific">marine sediment metagenome</name>
    <dbReference type="NCBI Taxonomy" id="412755"/>
    <lineage>
        <taxon>unclassified sequences</taxon>
        <taxon>metagenomes</taxon>
        <taxon>ecological metagenomes</taxon>
    </lineage>
</organism>
<sequence length="94" mass="10795">SGTTDELGRKCQQDNCSKWSYSSVSIDGAERWYCYHCERALNLPSRPIEPIRGEAWNGYDESESRMERSERISAEAELRHNTENPHDVGGFGFH</sequence>
<gene>
    <name evidence="1" type="ORF">S01H1_21675</name>
</gene>
<name>X0V7L8_9ZZZZ</name>
<dbReference type="EMBL" id="BARS01012062">
    <property type="protein sequence ID" value="GAF96640.1"/>
    <property type="molecule type" value="Genomic_DNA"/>
</dbReference>
<dbReference type="AlphaFoldDB" id="X0V7L8"/>